<sequence length="108" mass="12061">MAYDIGIGDKHILLLGSLNLDDNTEYPEGPDLLILPFQGRSDIIEYAMTIIDKLRPKNVFLDHFDDTFPPISSSVNPQGFLTLMGQKYPCVSVICQEAGKEFSGKLLR</sequence>
<organism evidence="1">
    <name type="scientific">uncultured bacterium contig00062</name>
    <dbReference type="NCBI Taxonomy" id="1181545"/>
    <lineage>
        <taxon>Bacteria</taxon>
        <taxon>environmental samples</taxon>
    </lineage>
</organism>
<dbReference type="AlphaFoldDB" id="A0A806K169"/>
<reference evidence="1" key="1">
    <citation type="submission" date="2012-03" db="EMBL/GenBank/DDBJ databases">
        <title>Functional metagenomics reveals considerable lignocellulase gene clusters in the gut microbiome of a wood-feeding higher termite.</title>
        <authorList>
            <person name="Liu N."/>
        </authorList>
    </citation>
    <scope>NUCLEOTIDE SEQUENCE</scope>
</reference>
<protein>
    <submittedName>
        <fullName evidence="1">Uncharacterized protein</fullName>
    </submittedName>
</protein>
<accession>A0A806K169</accession>
<evidence type="ECO:0000313" key="1">
    <source>
        <dbReference type="EMBL" id="AGS53562.1"/>
    </source>
</evidence>
<dbReference type="EMBL" id="JQ844236">
    <property type="protein sequence ID" value="AGS53562.1"/>
    <property type="molecule type" value="Genomic_DNA"/>
</dbReference>
<name>A0A806K169_9BACT</name>
<proteinExistence type="predicted"/>